<dbReference type="PATRIC" id="fig|44252.3.peg.4579"/>
<keyword evidence="3" id="KW-1185">Reference proteome</keyword>
<dbReference type="AlphaFoldDB" id="A0A090Z626"/>
<evidence type="ECO:0000256" key="1">
    <source>
        <dbReference type="SAM" id="SignalP"/>
    </source>
</evidence>
<dbReference type="PANTHER" id="PTHR31299:SF0">
    <property type="entry name" value="ESTERASE, PUTATIVE (AFU_ORTHOLOGUE AFUA_1G05850)-RELATED"/>
    <property type="match status" value="1"/>
</dbReference>
<dbReference type="InterPro" id="IPR052036">
    <property type="entry name" value="Hydrolase/PRTase-associated"/>
</dbReference>
<feature type="chain" id="PRO_5038893465" evidence="1">
    <location>
        <begin position="20"/>
        <end position="471"/>
    </location>
</feature>
<dbReference type="PROSITE" id="PS51257">
    <property type="entry name" value="PROKAR_LIPOPROTEIN"/>
    <property type="match status" value="1"/>
</dbReference>
<gene>
    <name evidence="2" type="ORF">DJ90_306</name>
</gene>
<dbReference type="InterPro" id="IPR007815">
    <property type="entry name" value="Emycin_Estase"/>
</dbReference>
<comment type="caution">
    <text evidence="2">The sequence shown here is derived from an EMBL/GenBank/DDBJ whole genome shotgun (WGS) entry which is preliminary data.</text>
</comment>
<keyword evidence="1" id="KW-0732">Signal</keyword>
<dbReference type="CDD" id="cd14728">
    <property type="entry name" value="Ere-like"/>
    <property type="match status" value="1"/>
</dbReference>
<dbReference type="GO" id="GO:0046677">
    <property type="term" value="P:response to antibiotic"/>
    <property type="evidence" value="ECO:0007669"/>
    <property type="project" value="InterPro"/>
</dbReference>
<dbReference type="GeneID" id="77009353"/>
<sequence length="471" mass="53412">MKKGLYKLAGALLSLTITACTFLPVSASAAAAASGSQKEWLRQNAHQLTSLESEDYSDLAFLKPLLKDKNVVSLGENFHRVAEYSSIKTRLIKFLHEEMDFDVIAFESGMGDAASVYENRDSLTPEEMMGASLFPIWHSQETLELFDYIKEQGKGDDPLYLAGYDNQFTAYFLTQFIGAAIGKLDSEKGKAFVQMEYQAIPDVYEVLNKFPDAPFSKDPAYKKEMQAVVDKYVPQYQETIKYVEQHRDELNAKLQVFYPSQPHFDAIILKSLRDHVAFLESGLKDVKDMYSSRDELMTENLEWVMQTLYPGKKVILWAHNDHLAKNTSKMRVKQDGKWTNSFTSMGELMHRKLGDKMYVIGLYMNRGSSVTITSGKPFTIRPATKGSLEHLIMQSGYANSFIDLSKHKVKNAQSAWMFRPIYASEDGMTTEQVLPNVMRFIPKEQYDGIIVIDKVKAPTPVQSSEESSNNE</sequence>
<dbReference type="Gene3D" id="3.30.1870.10">
    <property type="entry name" value="EreA-like, domain 2"/>
    <property type="match status" value="1"/>
</dbReference>
<dbReference type="RefSeq" id="WP_036625825.1">
    <property type="nucleotide sequence ID" value="NZ_BGML01000002.1"/>
</dbReference>
<proteinExistence type="predicted"/>
<dbReference type="SUPFAM" id="SSF159501">
    <property type="entry name" value="EreA/ChaN-like"/>
    <property type="match status" value="1"/>
</dbReference>
<dbReference type="PANTHER" id="PTHR31299">
    <property type="entry name" value="ESTERASE, PUTATIVE (AFU_ORTHOLOGUE AFUA_1G05850)-RELATED"/>
    <property type="match status" value="1"/>
</dbReference>
<dbReference type="EMBL" id="JMQA01000038">
    <property type="protein sequence ID" value="KFN05823.1"/>
    <property type="molecule type" value="Genomic_DNA"/>
</dbReference>
<protein>
    <submittedName>
        <fullName evidence="2">Erythromycin esterase family protein</fullName>
    </submittedName>
</protein>
<dbReference type="STRING" id="44252.DJ90_306"/>
<accession>A0A090Z626</accession>
<reference evidence="2 3" key="1">
    <citation type="submission" date="2014-04" db="EMBL/GenBank/DDBJ databases">
        <authorList>
            <person name="Bishop-Lilly K.A."/>
            <person name="Broomall S.M."/>
            <person name="Chain P.S."/>
            <person name="Chertkov O."/>
            <person name="Coyne S.R."/>
            <person name="Daligault H.E."/>
            <person name="Davenport K.W."/>
            <person name="Erkkila T."/>
            <person name="Frey K.G."/>
            <person name="Gibbons H.S."/>
            <person name="Gu W."/>
            <person name="Jaissle J."/>
            <person name="Johnson S.L."/>
            <person name="Koroleva G.I."/>
            <person name="Ladner J.T."/>
            <person name="Lo C.-C."/>
            <person name="Minogue T.D."/>
            <person name="Munk C."/>
            <person name="Palacios G.F."/>
            <person name="Redden C.L."/>
            <person name="Rosenzweig C.N."/>
            <person name="Scholz M.B."/>
            <person name="Teshima H."/>
            <person name="Xu Y."/>
        </authorList>
    </citation>
    <scope>NUCLEOTIDE SEQUENCE [LARGE SCALE GENOMIC DNA]</scope>
    <source>
        <strain evidence="2 3">8244</strain>
    </source>
</reference>
<dbReference type="Gene3D" id="3.40.1660.10">
    <property type="entry name" value="EreA-like (biosynthetic domain)"/>
    <property type="match status" value="1"/>
</dbReference>
<dbReference type="Proteomes" id="UP000029278">
    <property type="component" value="Unassembled WGS sequence"/>
</dbReference>
<organism evidence="2 3">
    <name type="scientific">Paenibacillus macerans</name>
    <name type="common">Bacillus macerans</name>
    <dbReference type="NCBI Taxonomy" id="44252"/>
    <lineage>
        <taxon>Bacteria</taxon>
        <taxon>Bacillati</taxon>
        <taxon>Bacillota</taxon>
        <taxon>Bacilli</taxon>
        <taxon>Bacillales</taxon>
        <taxon>Paenibacillaceae</taxon>
        <taxon>Paenibacillus</taxon>
    </lineage>
</organism>
<feature type="signal peptide" evidence="1">
    <location>
        <begin position="1"/>
        <end position="19"/>
    </location>
</feature>
<evidence type="ECO:0000313" key="2">
    <source>
        <dbReference type="EMBL" id="KFN05823.1"/>
    </source>
</evidence>
<dbReference type="OrthoDB" id="9810066at2"/>
<dbReference type="Pfam" id="PF05139">
    <property type="entry name" value="Erythro_esteras"/>
    <property type="match status" value="1"/>
</dbReference>
<evidence type="ECO:0000313" key="3">
    <source>
        <dbReference type="Proteomes" id="UP000029278"/>
    </source>
</evidence>
<name>A0A090Z626_PAEMA</name>
<dbReference type="HOGENOM" id="CLU_026490_0_0_9"/>
<dbReference type="Gene3D" id="1.20.1440.30">
    <property type="entry name" value="Biosynthetic Protein domain"/>
    <property type="match status" value="1"/>
</dbReference>